<dbReference type="EMBL" id="CVRI01000058">
    <property type="protein sequence ID" value="CRL02847.1"/>
    <property type="molecule type" value="Genomic_DNA"/>
</dbReference>
<protein>
    <submittedName>
        <fullName evidence="1">CLUMA_CG016094, isoform A</fullName>
    </submittedName>
</protein>
<organism evidence="1 2">
    <name type="scientific">Clunio marinus</name>
    <dbReference type="NCBI Taxonomy" id="568069"/>
    <lineage>
        <taxon>Eukaryota</taxon>
        <taxon>Metazoa</taxon>
        <taxon>Ecdysozoa</taxon>
        <taxon>Arthropoda</taxon>
        <taxon>Hexapoda</taxon>
        <taxon>Insecta</taxon>
        <taxon>Pterygota</taxon>
        <taxon>Neoptera</taxon>
        <taxon>Endopterygota</taxon>
        <taxon>Diptera</taxon>
        <taxon>Nematocera</taxon>
        <taxon>Chironomoidea</taxon>
        <taxon>Chironomidae</taxon>
        <taxon>Clunio</taxon>
    </lineage>
</organism>
<gene>
    <name evidence="1" type="ORF">CLUMA_CG016094</name>
</gene>
<evidence type="ECO:0000313" key="2">
    <source>
        <dbReference type="Proteomes" id="UP000183832"/>
    </source>
</evidence>
<sequence length="69" mass="7980">MNVDPRHKEGWIIVENKFGNDGILVLLPSILISNQPNGKVLKYSDKLFSMLKLSLYEGFLYSFLNQYET</sequence>
<evidence type="ECO:0000313" key="1">
    <source>
        <dbReference type="EMBL" id="CRL02847.1"/>
    </source>
</evidence>
<dbReference type="AlphaFoldDB" id="A0A1J1IRK2"/>
<proteinExistence type="predicted"/>
<accession>A0A1J1IRK2</accession>
<dbReference type="Proteomes" id="UP000183832">
    <property type="component" value="Unassembled WGS sequence"/>
</dbReference>
<reference evidence="1 2" key="1">
    <citation type="submission" date="2015-04" db="EMBL/GenBank/DDBJ databases">
        <authorList>
            <person name="Syromyatnikov M.Y."/>
            <person name="Popov V.N."/>
        </authorList>
    </citation>
    <scope>NUCLEOTIDE SEQUENCE [LARGE SCALE GENOMIC DNA]</scope>
</reference>
<name>A0A1J1IRK2_9DIPT</name>
<keyword evidence="2" id="KW-1185">Reference proteome</keyword>